<dbReference type="SUPFAM" id="SSF52540">
    <property type="entry name" value="P-loop containing nucleoside triphosphate hydrolases"/>
    <property type="match status" value="1"/>
</dbReference>
<dbReference type="GO" id="GO:0005524">
    <property type="term" value="F:ATP binding"/>
    <property type="evidence" value="ECO:0007669"/>
    <property type="project" value="UniProtKB-KW"/>
</dbReference>
<evidence type="ECO:0000313" key="6">
    <source>
        <dbReference type="EMBL" id="MBB3154623.1"/>
    </source>
</evidence>
<dbReference type="Gene3D" id="3.40.50.300">
    <property type="entry name" value="P-loop containing nucleotide triphosphate hydrolases"/>
    <property type="match status" value="2"/>
</dbReference>
<comment type="caution">
    <text evidence="6">The sequence shown here is derived from an EMBL/GenBank/DDBJ whole genome shotgun (WGS) entry which is preliminary data.</text>
</comment>
<dbReference type="PROSITE" id="PS51194">
    <property type="entry name" value="HELICASE_CTER"/>
    <property type="match status" value="1"/>
</dbReference>
<feature type="domain" description="Helicase ATP-binding" evidence="4">
    <location>
        <begin position="392"/>
        <end position="544"/>
    </location>
</feature>
<dbReference type="InterPro" id="IPR027417">
    <property type="entry name" value="P-loop_NTPase"/>
</dbReference>
<dbReference type="RefSeq" id="WP_183568373.1">
    <property type="nucleotide sequence ID" value="NZ_CBCSLB010000017.1"/>
</dbReference>
<dbReference type="PANTHER" id="PTHR30580">
    <property type="entry name" value="PRIMOSOMAL PROTEIN N"/>
    <property type="match status" value="1"/>
</dbReference>
<dbReference type="GO" id="GO:0043138">
    <property type="term" value="F:3'-5' DNA helicase activity"/>
    <property type="evidence" value="ECO:0007669"/>
    <property type="project" value="TreeGrafter"/>
</dbReference>
<accession>A0A7W5CBG0</accession>
<dbReference type="Proteomes" id="UP000518605">
    <property type="component" value="Unassembled WGS sequence"/>
</dbReference>
<dbReference type="GO" id="GO:0006270">
    <property type="term" value="P:DNA replication initiation"/>
    <property type="evidence" value="ECO:0007669"/>
    <property type="project" value="TreeGrafter"/>
</dbReference>
<evidence type="ECO:0000313" key="7">
    <source>
        <dbReference type="Proteomes" id="UP000518605"/>
    </source>
</evidence>
<dbReference type="PANTHER" id="PTHR30580:SF1">
    <property type="entry name" value="COMF OPERON PROTEIN 1"/>
    <property type="match status" value="1"/>
</dbReference>
<dbReference type="InterPro" id="IPR014001">
    <property type="entry name" value="Helicase_ATP-bd"/>
</dbReference>
<organism evidence="6 7">
    <name type="scientific">Paenibacillus endophyticus</name>
    <dbReference type="NCBI Taxonomy" id="1294268"/>
    <lineage>
        <taxon>Bacteria</taxon>
        <taxon>Bacillati</taxon>
        <taxon>Bacillota</taxon>
        <taxon>Bacilli</taxon>
        <taxon>Bacillales</taxon>
        <taxon>Paenibacillaceae</taxon>
        <taxon>Paenibacillus</taxon>
    </lineage>
</organism>
<dbReference type="AlphaFoldDB" id="A0A7W5CBG0"/>
<name>A0A7W5CBG0_9BACL</name>
<dbReference type="SMART" id="SM00490">
    <property type="entry name" value="HELICc"/>
    <property type="match status" value="1"/>
</dbReference>
<dbReference type="Pfam" id="PF00271">
    <property type="entry name" value="Helicase_C"/>
    <property type="match status" value="1"/>
</dbReference>
<dbReference type="Pfam" id="PF00270">
    <property type="entry name" value="DEAD"/>
    <property type="match status" value="1"/>
</dbReference>
<dbReference type="GO" id="GO:0003677">
    <property type="term" value="F:DNA binding"/>
    <property type="evidence" value="ECO:0007669"/>
    <property type="project" value="UniProtKB-KW"/>
</dbReference>
<dbReference type="SMART" id="SM00487">
    <property type="entry name" value="DEXDc"/>
    <property type="match status" value="1"/>
</dbReference>
<keyword evidence="7" id="KW-1185">Reference proteome</keyword>
<dbReference type="GO" id="GO:0006302">
    <property type="term" value="P:double-strand break repair"/>
    <property type="evidence" value="ECO:0007669"/>
    <property type="project" value="TreeGrafter"/>
</dbReference>
<evidence type="ECO:0000259" key="5">
    <source>
        <dbReference type="PROSITE" id="PS51194"/>
    </source>
</evidence>
<gene>
    <name evidence="6" type="ORF">FHS16_004705</name>
</gene>
<dbReference type="GO" id="GO:0006310">
    <property type="term" value="P:DNA recombination"/>
    <property type="evidence" value="ECO:0007669"/>
    <property type="project" value="TreeGrafter"/>
</dbReference>
<evidence type="ECO:0000259" key="4">
    <source>
        <dbReference type="PROSITE" id="PS51192"/>
    </source>
</evidence>
<keyword evidence="1" id="KW-0547">Nucleotide-binding</keyword>
<dbReference type="PROSITE" id="PS51192">
    <property type="entry name" value="HELICASE_ATP_BIND_1"/>
    <property type="match status" value="1"/>
</dbReference>
<evidence type="ECO:0000256" key="2">
    <source>
        <dbReference type="ARBA" id="ARBA00022840"/>
    </source>
</evidence>
<evidence type="ECO:0000256" key="1">
    <source>
        <dbReference type="ARBA" id="ARBA00022741"/>
    </source>
</evidence>
<reference evidence="6 7" key="1">
    <citation type="submission" date="2020-08" db="EMBL/GenBank/DDBJ databases">
        <title>Genomic Encyclopedia of Type Strains, Phase III (KMG-III): the genomes of soil and plant-associated and newly described type strains.</title>
        <authorList>
            <person name="Whitman W."/>
        </authorList>
    </citation>
    <scope>NUCLEOTIDE SEQUENCE [LARGE SCALE GENOMIC DNA]</scope>
    <source>
        <strain evidence="6 7">CECT 8234</strain>
    </source>
</reference>
<proteinExistence type="predicted"/>
<sequence length="733" mass="80062">MKAQIYVVMTRGGWQAEMSIHAAIDRHFWMDGHYGGAGCLNKDKGEWGWLLREELPLGDACLAVELWESVVFKRSGVKAAVGQQGKRKREAVKVKMEASCGDGYEAIELLIACAKQAKQIAQEGKENAGLGRWLRFGSKQKKLAKLGEDGLLRLAERWVRKESSGWEGEAEEGDILARRRERGAVNEWAERGERGGVGGRIEWGESRGMRAELEGLAAGAKCAASMLQGRALLRSEAHALLSGAGGPGAAAGWSEMLQLAALLGQVRLGGSIAAADGGRSGAQGRRRRERRCLRCGSGEAAMHRTACAACGRVCAYCTACIGMGRSRECELLVTGQRPGLHGAERSDARGRRVLSHEQRLDKWQLSPAQTAAAAKALQFVEASYVGRDNKPEGREEGPREFLLWAVTGAGKTEIIFPLVESVLLRGGKVLIATPRRDVVIELDPRIRKAFPSAAVVTLYGGSEQRWECGDITLATTHQLLRFYQGFDLVVVDELDAFPFAGDPLLHYAADKSCAPGAARLLLSATPPSELQRAAKRGRLPHARVPVRYHRHPLPVPKLLQTPTVKQMLQQKRLPAKLLSALQDSLSRGAQLFVFVQQIAQTEPMAVLLRAALFCLAVSATSSQDAERTDKVQRFRARDIRVLVTTTILERGVTIPKSDVYILDADGSLFDEASLVQMAGRAGRSVDDPFGSVYFCSRERNRPQQQAVSHIQTMNRMARKQGYLLPSGKGGSHR</sequence>
<protein>
    <submittedName>
        <fullName evidence="6">Competence protein ComFA</fullName>
    </submittedName>
</protein>
<keyword evidence="2" id="KW-0067">ATP-binding</keyword>
<feature type="domain" description="Helicase C-terminal" evidence="5">
    <location>
        <begin position="572"/>
        <end position="730"/>
    </location>
</feature>
<dbReference type="EMBL" id="JACHXW010000017">
    <property type="protein sequence ID" value="MBB3154623.1"/>
    <property type="molecule type" value="Genomic_DNA"/>
</dbReference>
<keyword evidence="3" id="KW-0238">DNA-binding</keyword>
<dbReference type="InterPro" id="IPR011545">
    <property type="entry name" value="DEAD/DEAH_box_helicase_dom"/>
</dbReference>
<evidence type="ECO:0000256" key="3">
    <source>
        <dbReference type="ARBA" id="ARBA00023125"/>
    </source>
</evidence>
<dbReference type="InterPro" id="IPR001650">
    <property type="entry name" value="Helicase_C-like"/>
</dbReference>